<evidence type="ECO:0000313" key="3">
    <source>
        <dbReference type="EMBL" id="CAF1173074.1"/>
    </source>
</evidence>
<feature type="compositionally biased region" description="Polar residues" evidence="1">
    <location>
        <begin position="66"/>
        <end position="79"/>
    </location>
</feature>
<evidence type="ECO:0000256" key="1">
    <source>
        <dbReference type="SAM" id="MobiDB-lite"/>
    </source>
</evidence>
<proteinExistence type="predicted"/>
<dbReference type="Proteomes" id="UP000677228">
    <property type="component" value="Unassembled WGS sequence"/>
</dbReference>
<name>A0A814UCL1_9BILA</name>
<dbReference type="AlphaFoldDB" id="A0A814UCL1"/>
<feature type="non-terminal residue" evidence="3">
    <location>
        <position position="1"/>
    </location>
</feature>
<dbReference type="Proteomes" id="UP000682733">
    <property type="component" value="Unassembled WGS sequence"/>
</dbReference>
<dbReference type="EMBL" id="CAJNOQ010007588">
    <property type="protein sequence ID" value="CAF1173074.1"/>
    <property type="molecule type" value="Genomic_DNA"/>
</dbReference>
<comment type="caution">
    <text evidence="3">The sequence shown here is derived from an EMBL/GenBank/DDBJ whole genome shotgun (WGS) entry which is preliminary data.</text>
</comment>
<dbReference type="Proteomes" id="UP000663829">
    <property type="component" value="Unassembled WGS sequence"/>
</dbReference>
<evidence type="ECO:0000313" key="5">
    <source>
        <dbReference type="EMBL" id="CAF3936959.1"/>
    </source>
</evidence>
<evidence type="ECO:0000313" key="6">
    <source>
        <dbReference type="Proteomes" id="UP000663829"/>
    </source>
</evidence>
<gene>
    <name evidence="3" type="ORF">GPM918_LOCUS22290</name>
    <name evidence="2" type="ORF">OVA965_LOCUS13183</name>
    <name evidence="5" type="ORF">SRO942_LOCUS22288</name>
    <name evidence="4" type="ORF">TMI583_LOCUS13186</name>
</gene>
<evidence type="ECO:0000313" key="4">
    <source>
        <dbReference type="EMBL" id="CAF3743971.1"/>
    </source>
</evidence>
<keyword evidence="6" id="KW-1185">Reference proteome</keyword>
<feature type="region of interest" description="Disordered" evidence="1">
    <location>
        <begin position="62"/>
        <end position="94"/>
    </location>
</feature>
<protein>
    <submittedName>
        <fullName evidence="3">Uncharacterized protein</fullName>
    </submittedName>
</protein>
<dbReference type="Proteomes" id="UP000681722">
    <property type="component" value="Unassembled WGS sequence"/>
</dbReference>
<organism evidence="3 6">
    <name type="scientific">Didymodactylos carnosus</name>
    <dbReference type="NCBI Taxonomy" id="1234261"/>
    <lineage>
        <taxon>Eukaryota</taxon>
        <taxon>Metazoa</taxon>
        <taxon>Spiralia</taxon>
        <taxon>Gnathifera</taxon>
        <taxon>Rotifera</taxon>
        <taxon>Eurotatoria</taxon>
        <taxon>Bdelloidea</taxon>
        <taxon>Philodinida</taxon>
        <taxon>Philodinidae</taxon>
        <taxon>Didymodactylos</taxon>
    </lineage>
</organism>
<reference evidence="3" key="1">
    <citation type="submission" date="2021-02" db="EMBL/GenBank/DDBJ databases">
        <authorList>
            <person name="Nowell W R."/>
        </authorList>
    </citation>
    <scope>NUCLEOTIDE SEQUENCE</scope>
</reference>
<accession>A0A814UCL1</accession>
<sequence>MSIFRKEPVLPINSVRKEISKKTTSSYSDTINSVPETLLRLIEGVTTLGIITHLEISKYSTEKMSTRHSNQENSSAFESTRSRHKDPVVAASPSHSDQASKACCFCWCCCCSCS</sequence>
<dbReference type="EMBL" id="CAJOBC010007588">
    <property type="protein sequence ID" value="CAF3936959.1"/>
    <property type="molecule type" value="Genomic_DNA"/>
</dbReference>
<dbReference type="OrthoDB" id="10045823at2759"/>
<dbReference type="EMBL" id="CAJNOK010005446">
    <property type="protein sequence ID" value="CAF0972678.1"/>
    <property type="molecule type" value="Genomic_DNA"/>
</dbReference>
<evidence type="ECO:0000313" key="2">
    <source>
        <dbReference type="EMBL" id="CAF0972678.1"/>
    </source>
</evidence>
<dbReference type="EMBL" id="CAJOBA010005452">
    <property type="protein sequence ID" value="CAF3743971.1"/>
    <property type="molecule type" value="Genomic_DNA"/>
</dbReference>